<evidence type="ECO:0000256" key="4">
    <source>
        <dbReference type="ARBA" id="ARBA00022840"/>
    </source>
</evidence>
<dbReference type="Pfam" id="PF00664">
    <property type="entry name" value="ABC_membrane"/>
    <property type="match status" value="1"/>
</dbReference>
<dbReference type="InterPro" id="IPR036640">
    <property type="entry name" value="ABC1_TM_sf"/>
</dbReference>
<protein>
    <submittedName>
        <fullName evidence="10">ATP-binding cassette subfamily B protein</fullName>
    </submittedName>
</protein>
<organism evidence="10 11">
    <name type="scientific">Microlunatus parietis</name>
    <dbReference type="NCBI Taxonomy" id="682979"/>
    <lineage>
        <taxon>Bacteria</taxon>
        <taxon>Bacillati</taxon>
        <taxon>Actinomycetota</taxon>
        <taxon>Actinomycetes</taxon>
        <taxon>Propionibacteriales</taxon>
        <taxon>Propionibacteriaceae</taxon>
        <taxon>Microlunatus</taxon>
    </lineage>
</organism>
<comment type="caution">
    <text evidence="10">The sequence shown here is derived from an EMBL/GenBank/DDBJ whole genome shotgun (WGS) entry which is preliminary data.</text>
</comment>
<dbReference type="PANTHER" id="PTHR24221:SF423">
    <property type="entry name" value="ABC TRANSPORTER"/>
    <property type="match status" value="1"/>
</dbReference>
<dbReference type="PROSITE" id="PS50929">
    <property type="entry name" value="ABC_TM1F"/>
    <property type="match status" value="1"/>
</dbReference>
<dbReference type="Proteomes" id="UP000569914">
    <property type="component" value="Unassembled WGS sequence"/>
</dbReference>
<feature type="domain" description="ABC transmembrane type-1" evidence="9">
    <location>
        <begin position="25"/>
        <end position="304"/>
    </location>
</feature>
<evidence type="ECO:0000256" key="2">
    <source>
        <dbReference type="ARBA" id="ARBA00022692"/>
    </source>
</evidence>
<reference evidence="10 11" key="1">
    <citation type="submission" date="2020-07" db="EMBL/GenBank/DDBJ databases">
        <title>Sequencing the genomes of 1000 actinobacteria strains.</title>
        <authorList>
            <person name="Klenk H.-P."/>
        </authorList>
    </citation>
    <scope>NUCLEOTIDE SEQUENCE [LARGE SCALE GENOMIC DNA]</scope>
    <source>
        <strain evidence="10 11">DSM 22083</strain>
    </source>
</reference>
<dbReference type="InterPro" id="IPR039421">
    <property type="entry name" value="Type_1_exporter"/>
</dbReference>
<dbReference type="GO" id="GO:0005886">
    <property type="term" value="C:plasma membrane"/>
    <property type="evidence" value="ECO:0007669"/>
    <property type="project" value="UniProtKB-SubCell"/>
</dbReference>
<dbReference type="PROSITE" id="PS50893">
    <property type="entry name" value="ABC_TRANSPORTER_2"/>
    <property type="match status" value="1"/>
</dbReference>
<feature type="transmembrane region" description="Helical" evidence="7">
    <location>
        <begin position="144"/>
        <end position="176"/>
    </location>
</feature>
<evidence type="ECO:0000256" key="5">
    <source>
        <dbReference type="ARBA" id="ARBA00022989"/>
    </source>
</evidence>
<evidence type="ECO:0000256" key="1">
    <source>
        <dbReference type="ARBA" id="ARBA00004651"/>
    </source>
</evidence>
<dbReference type="SMART" id="SM00382">
    <property type="entry name" value="AAA"/>
    <property type="match status" value="1"/>
</dbReference>
<keyword evidence="3" id="KW-0547">Nucleotide-binding</keyword>
<dbReference type="GO" id="GO:0005524">
    <property type="term" value="F:ATP binding"/>
    <property type="evidence" value="ECO:0007669"/>
    <property type="project" value="UniProtKB-KW"/>
</dbReference>
<keyword evidence="6 7" id="KW-0472">Membrane</keyword>
<keyword evidence="11" id="KW-1185">Reference proteome</keyword>
<accession>A0A7Y9LFV1</accession>
<comment type="subcellular location">
    <subcellularLocation>
        <location evidence="1">Cell membrane</location>
        <topology evidence="1">Multi-pass membrane protein</topology>
    </subcellularLocation>
</comment>
<name>A0A7Y9LFV1_9ACTN</name>
<dbReference type="InterPro" id="IPR011527">
    <property type="entry name" value="ABC1_TM_dom"/>
</dbReference>
<dbReference type="Pfam" id="PF00005">
    <property type="entry name" value="ABC_tran"/>
    <property type="match status" value="1"/>
</dbReference>
<evidence type="ECO:0000256" key="6">
    <source>
        <dbReference type="ARBA" id="ARBA00023136"/>
    </source>
</evidence>
<evidence type="ECO:0000256" key="3">
    <source>
        <dbReference type="ARBA" id="ARBA00022741"/>
    </source>
</evidence>
<keyword evidence="4 10" id="KW-0067">ATP-binding</keyword>
<dbReference type="InterPro" id="IPR003439">
    <property type="entry name" value="ABC_transporter-like_ATP-bd"/>
</dbReference>
<evidence type="ECO:0000313" key="11">
    <source>
        <dbReference type="Proteomes" id="UP000569914"/>
    </source>
</evidence>
<evidence type="ECO:0000313" key="10">
    <source>
        <dbReference type="EMBL" id="NYE74491.1"/>
    </source>
</evidence>
<dbReference type="SUPFAM" id="SSF90123">
    <property type="entry name" value="ABC transporter transmembrane region"/>
    <property type="match status" value="1"/>
</dbReference>
<gene>
    <name evidence="10" type="ORF">BKA15_005820</name>
</gene>
<dbReference type="InterPro" id="IPR027417">
    <property type="entry name" value="P-loop_NTPase"/>
</dbReference>
<keyword evidence="2 7" id="KW-0812">Transmembrane</keyword>
<evidence type="ECO:0000259" key="8">
    <source>
        <dbReference type="PROSITE" id="PS50893"/>
    </source>
</evidence>
<dbReference type="AlphaFoldDB" id="A0A7Y9LFV1"/>
<dbReference type="Gene3D" id="1.20.1560.10">
    <property type="entry name" value="ABC transporter type 1, transmembrane domain"/>
    <property type="match status" value="1"/>
</dbReference>
<dbReference type="Gene3D" id="3.40.50.300">
    <property type="entry name" value="P-loop containing nucleotide triphosphate hydrolases"/>
    <property type="match status" value="1"/>
</dbReference>
<feature type="domain" description="ABC transporter" evidence="8">
    <location>
        <begin position="353"/>
        <end position="585"/>
    </location>
</feature>
<dbReference type="InterPro" id="IPR003593">
    <property type="entry name" value="AAA+_ATPase"/>
</dbReference>
<evidence type="ECO:0000256" key="7">
    <source>
        <dbReference type="SAM" id="Phobius"/>
    </source>
</evidence>
<dbReference type="RefSeq" id="WP_179756836.1">
    <property type="nucleotide sequence ID" value="NZ_JACCBU010000001.1"/>
</dbReference>
<dbReference type="EMBL" id="JACCBU010000001">
    <property type="protein sequence ID" value="NYE74491.1"/>
    <property type="molecule type" value="Genomic_DNA"/>
</dbReference>
<feature type="transmembrane region" description="Helical" evidence="7">
    <location>
        <begin position="278"/>
        <end position="302"/>
    </location>
</feature>
<feature type="transmembrane region" description="Helical" evidence="7">
    <location>
        <begin position="240"/>
        <end position="266"/>
    </location>
</feature>
<feature type="transmembrane region" description="Helical" evidence="7">
    <location>
        <begin position="61"/>
        <end position="83"/>
    </location>
</feature>
<dbReference type="SUPFAM" id="SSF52540">
    <property type="entry name" value="P-loop containing nucleoside triphosphate hydrolases"/>
    <property type="match status" value="1"/>
</dbReference>
<dbReference type="GO" id="GO:0016887">
    <property type="term" value="F:ATP hydrolysis activity"/>
    <property type="evidence" value="ECO:0007669"/>
    <property type="project" value="InterPro"/>
</dbReference>
<feature type="transmembrane region" description="Helical" evidence="7">
    <location>
        <begin position="20"/>
        <end position="49"/>
    </location>
</feature>
<sequence length="595" mass="64513">MTTLPTWRYLLRMARFSPGISLVHALLWCLMSLSGLVPGLIASLFFDVLTEQSPLPMGTSGLLWLLVLLAAVQSTLWLVAGYVEIVMRFTMSGLLRRNLLRRILDRPGAQALPYSIGETLSRFRDDAHSAEDSLDWMDETVGQAVIASVAFVVLLIVNVKLTLVVILPLVVVVYVAQRASSKLGRYRKASSEATSQVTGAIGDLLTAVQTVQAAGAESRLVAHLRQLNHRRRTTTVTDRLATQAINAITSNLVGIGSGLVMLLAAGSIRDNSMTVGDFVLFVAYLGFITQFTASLGQFVAQYRQTGVAFERMETLLGEDPAATLVAPTPLYLRGDLPPVTPPPPIGADSLQTVEASGLSFRHPGTAAGIDNLDLQLERGTLTVITGRVGSGKTTLLRTFLGLLPPRSGQIRWNGKLVEDPQSFLVPPRVAYTPQVPRLFSDSLKHNILLGLPENSENLEAAVHGAVLERDLATFPAGLDTPVGPRGVKLSGGQIQRSAAARMLARNAELLVIDDLSSALDVHTEATLWQRMIDGKNLTCLAVSHRRAALRRADHIVVLKDGRVEAEGLLDDLLINSAEMRSLWHEHEPEEEAVLE</sequence>
<dbReference type="PANTHER" id="PTHR24221">
    <property type="entry name" value="ATP-BINDING CASSETTE SUB-FAMILY B"/>
    <property type="match status" value="1"/>
</dbReference>
<keyword evidence="5 7" id="KW-1133">Transmembrane helix</keyword>
<evidence type="ECO:0000259" key="9">
    <source>
        <dbReference type="PROSITE" id="PS50929"/>
    </source>
</evidence>
<dbReference type="GO" id="GO:0140359">
    <property type="term" value="F:ABC-type transporter activity"/>
    <property type="evidence" value="ECO:0007669"/>
    <property type="project" value="InterPro"/>
</dbReference>
<proteinExistence type="predicted"/>